<dbReference type="KEGG" id="mcos:GM418_30395"/>
<accession>A0A6I6JZ03</accession>
<protein>
    <recommendedName>
        <fullName evidence="2">Sialate O-acetylesterase domain-containing protein</fullName>
    </recommendedName>
</protein>
<dbReference type="SUPFAM" id="SSF52266">
    <property type="entry name" value="SGNH hydrolase"/>
    <property type="match status" value="1"/>
</dbReference>
<evidence type="ECO:0000259" key="2">
    <source>
        <dbReference type="Pfam" id="PF03629"/>
    </source>
</evidence>
<feature type="domain" description="Sialate O-acetylesterase" evidence="2">
    <location>
        <begin position="272"/>
        <end position="383"/>
    </location>
</feature>
<dbReference type="InterPro" id="IPR039329">
    <property type="entry name" value="SIAE"/>
</dbReference>
<proteinExistence type="predicted"/>
<keyword evidence="4" id="KW-1185">Reference proteome</keyword>
<dbReference type="Proteomes" id="UP000428260">
    <property type="component" value="Chromosome"/>
</dbReference>
<evidence type="ECO:0000313" key="3">
    <source>
        <dbReference type="EMBL" id="QGY47811.1"/>
    </source>
</evidence>
<organism evidence="3 4">
    <name type="scientific">Maribellus comscasis</name>
    <dbReference type="NCBI Taxonomy" id="2681766"/>
    <lineage>
        <taxon>Bacteria</taxon>
        <taxon>Pseudomonadati</taxon>
        <taxon>Bacteroidota</taxon>
        <taxon>Bacteroidia</taxon>
        <taxon>Marinilabiliales</taxon>
        <taxon>Prolixibacteraceae</taxon>
        <taxon>Maribellus</taxon>
    </lineage>
</organism>
<name>A0A6I6JZ03_9BACT</name>
<dbReference type="PANTHER" id="PTHR22901">
    <property type="entry name" value="SIALATE O-ACETYLESTERASE"/>
    <property type="match status" value="1"/>
</dbReference>
<evidence type="ECO:0000256" key="1">
    <source>
        <dbReference type="ARBA" id="ARBA00022801"/>
    </source>
</evidence>
<dbReference type="AlphaFoldDB" id="A0A6I6JZ03"/>
<keyword evidence="1" id="KW-0378">Hydrolase</keyword>
<feature type="domain" description="Sialate O-acetylesterase" evidence="2">
    <location>
        <begin position="120"/>
        <end position="210"/>
    </location>
</feature>
<dbReference type="Pfam" id="PF03629">
    <property type="entry name" value="SASA"/>
    <property type="match status" value="2"/>
</dbReference>
<dbReference type="InterPro" id="IPR036514">
    <property type="entry name" value="SGNH_hydro_sf"/>
</dbReference>
<gene>
    <name evidence="3" type="ORF">GM418_30395</name>
</gene>
<dbReference type="GO" id="GO:0001681">
    <property type="term" value="F:sialate O-acetylesterase activity"/>
    <property type="evidence" value="ECO:0007669"/>
    <property type="project" value="InterPro"/>
</dbReference>
<dbReference type="InterPro" id="IPR005181">
    <property type="entry name" value="SASA"/>
</dbReference>
<dbReference type="Gene3D" id="3.40.50.1110">
    <property type="entry name" value="SGNH hydrolase"/>
    <property type="match status" value="1"/>
</dbReference>
<reference evidence="3 4" key="1">
    <citation type="submission" date="2019-11" db="EMBL/GenBank/DDBJ databases">
        <authorList>
            <person name="Zheng R.K."/>
            <person name="Sun C.M."/>
        </authorList>
    </citation>
    <scope>NUCLEOTIDE SEQUENCE [LARGE SCALE GENOMIC DNA]</scope>
    <source>
        <strain evidence="3 4">WC007</strain>
    </source>
</reference>
<dbReference type="GO" id="GO:0005975">
    <property type="term" value="P:carbohydrate metabolic process"/>
    <property type="evidence" value="ECO:0007669"/>
    <property type="project" value="TreeGrafter"/>
</dbReference>
<sequence length="391" mass="43673">MKNMLANALNKKHAGILAIAFVLLIFSFQKSEGQISREFSLPLWISDNMIFPSEANWTLRGSCGSSQEVSVSFNKIKISTKSDKDGIWEVSFPSVKSGISGDMMFVCNGETKVIKEVLSGNIWLCAGQSNMAMHVKSSKESIEVGDNVSSLNIRYFNGKQWQKITNENVQNISAVAFFFAAEMQKSQRNPMGIFVAARGGTGIEAWVPEEAFPDIETGNRFRTLVNDSLVLKAAREDDKDMKPYGQHRLAKWGLGRAVPAMLFNKLIRPLGQLPLTGVVWYQGESNTDKVSQATEYLFWLENLISSYRKYFDKPDLLFAIIQLPTYDPGTPESLKAWEILQGVQATVAQNTTRTVLVDIRDLGELYNIHPVQKKEVGIRTAKAVCKLISIN</sequence>
<dbReference type="EMBL" id="CP046401">
    <property type="protein sequence ID" value="QGY47811.1"/>
    <property type="molecule type" value="Genomic_DNA"/>
</dbReference>
<evidence type="ECO:0000313" key="4">
    <source>
        <dbReference type="Proteomes" id="UP000428260"/>
    </source>
</evidence>
<dbReference type="PANTHER" id="PTHR22901:SF0">
    <property type="entry name" value="SIALATE O-ACETYLESTERASE"/>
    <property type="match status" value="1"/>
</dbReference>